<gene>
    <name evidence="3" type="ORF">MsAg5_00580</name>
</gene>
<keyword evidence="4" id="KW-1185">Reference proteome</keyword>
<keyword evidence="2" id="KW-1133">Transmembrane helix</keyword>
<comment type="caution">
    <text evidence="3">The sequence shown here is derived from an EMBL/GenBank/DDBJ whole genome shotgun (WGS) entry which is preliminary data.</text>
</comment>
<sequence length="276" mass="30202">MISNNDTQKTNDFGADNNNGTVGNNDHHNNSDYTDGDFHFEPSFSDSGRLSAGQSPSDLNLNLDSNPNPSHGLGKRYKTKLFKFLSDHKIYTFWMTAVFAVCFAAGYLLSAASPELMDELIKLLSDSMASESENSFLKTIDIFLNNTRVTVLAVALGFVFGLFPLVTIAFNGAIIGMVSEYSIRMIGLDFLLVGLVPHGIIELPIIILSTAVGFRLGVRTFSKIIGKITWDALAKDFLSAGWGYLFFMLPLLLVAAVIEIYITGTLLDVLFTSNLS</sequence>
<accession>A0AAE4SEE8</accession>
<feature type="compositionally biased region" description="Polar residues" evidence="1">
    <location>
        <begin position="1"/>
        <end position="24"/>
    </location>
</feature>
<name>A0AAE4SEE8_9EURY</name>
<feature type="transmembrane region" description="Helical" evidence="2">
    <location>
        <begin position="244"/>
        <end position="271"/>
    </location>
</feature>
<dbReference type="Proteomes" id="UP001271789">
    <property type="component" value="Unassembled WGS sequence"/>
</dbReference>
<keyword evidence="2" id="KW-0472">Membrane</keyword>
<dbReference type="InterPro" id="IPR002798">
    <property type="entry name" value="SpoIIM-like"/>
</dbReference>
<organism evidence="3 4">
    <name type="scientific">Methanolapillus africanus</name>
    <dbReference type="NCBI Taxonomy" id="3028297"/>
    <lineage>
        <taxon>Archaea</taxon>
        <taxon>Methanobacteriati</taxon>
        <taxon>Methanobacteriota</taxon>
        <taxon>Stenosarchaea group</taxon>
        <taxon>Methanomicrobia</taxon>
        <taxon>Methanosarcinales</taxon>
        <taxon>Methanosarcinaceae</taxon>
        <taxon>Methanolapillus</taxon>
    </lineage>
</organism>
<dbReference type="PANTHER" id="PTHR35337:SF1">
    <property type="entry name" value="SLR1478 PROTEIN"/>
    <property type="match status" value="1"/>
</dbReference>
<feature type="region of interest" description="Disordered" evidence="1">
    <location>
        <begin position="1"/>
        <end position="32"/>
    </location>
</feature>
<keyword evidence="2" id="KW-0812">Transmembrane</keyword>
<evidence type="ECO:0000256" key="2">
    <source>
        <dbReference type="SAM" id="Phobius"/>
    </source>
</evidence>
<evidence type="ECO:0000256" key="1">
    <source>
        <dbReference type="SAM" id="MobiDB-lite"/>
    </source>
</evidence>
<evidence type="ECO:0000313" key="4">
    <source>
        <dbReference type="Proteomes" id="UP001271789"/>
    </source>
</evidence>
<feature type="transmembrane region" description="Helical" evidence="2">
    <location>
        <begin position="151"/>
        <end position="178"/>
    </location>
</feature>
<evidence type="ECO:0008006" key="5">
    <source>
        <dbReference type="Google" id="ProtNLM"/>
    </source>
</evidence>
<dbReference type="PANTHER" id="PTHR35337">
    <property type="entry name" value="SLR1478 PROTEIN"/>
    <property type="match status" value="1"/>
</dbReference>
<dbReference type="AlphaFoldDB" id="A0AAE4SEE8"/>
<feature type="region of interest" description="Disordered" evidence="1">
    <location>
        <begin position="47"/>
        <end position="67"/>
    </location>
</feature>
<dbReference type="Pfam" id="PF01944">
    <property type="entry name" value="SpoIIM"/>
    <property type="match status" value="1"/>
</dbReference>
<evidence type="ECO:0000313" key="3">
    <source>
        <dbReference type="EMBL" id="MDV0446230.1"/>
    </source>
</evidence>
<proteinExistence type="predicted"/>
<reference evidence="3" key="1">
    <citation type="submission" date="2023-06" db="EMBL/GenBank/DDBJ databases">
        <title>Genome sequence of Methanosarcinaceae archaeon Ag5.</title>
        <authorList>
            <person name="Protasov E."/>
            <person name="Platt K."/>
            <person name="Poehlein A."/>
            <person name="Daniel R."/>
            <person name="Brune A."/>
        </authorList>
    </citation>
    <scope>NUCLEOTIDE SEQUENCE</scope>
    <source>
        <strain evidence="3">Ag5</strain>
    </source>
</reference>
<protein>
    <recommendedName>
        <fullName evidence="5">Stage II sporulation protein M</fullName>
    </recommendedName>
</protein>
<feature type="compositionally biased region" description="Low complexity" evidence="1">
    <location>
        <begin position="55"/>
        <end position="67"/>
    </location>
</feature>
<dbReference type="RefSeq" id="WP_338098612.1">
    <property type="nucleotide sequence ID" value="NZ_JAWDKD010000002.1"/>
</dbReference>
<dbReference type="EMBL" id="JAWDKD010000002">
    <property type="protein sequence ID" value="MDV0446230.1"/>
    <property type="molecule type" value="Genomic_DNA"/>
</dbReference>
<feature type="transmembrane region" description="Helical" evidence="2">
    <location>
        <begin position="190"/>
        <end position="214"/>
    </location>
</feature>
<feature type="transmembrane region" description="Helical" evidence="2">
    <location>
        <begin position="90"/>
        <end position="109"/>
    </location>
</feature>